<feature type="transmembrane region" description="Helical" evidence="1">
    <location>
        <begin position="22"/>
        <end position="39"/>
    </location>
</feature>
<dbReference type="EMBL" id="JANIEK010000025">
    <property type="protein sequence ID" value="MCT4795439.1"/>
    <property type="molecule type" value="Genomic_DNA"/>
</dbReference>
<gene>
    <name evidence="2" type="ORF">NQG31_07775</name>
</gene>
<comment type="caution">
    <text evidence="2">The sequence shown here is derived from an EMBL/GenBank/DDBJ whole genome shotgun (WGS) entry which is preliminary data.</text>
</comment>
<feature type="transmembrane region" description="Helical" evidence="1">
    <location>
        <begin position="60"/>
        <end position="80"/>
    </location>
</feature>
<feature type="transmembrane region" description="Helical" evidence="1">
    <location>
        <begin position="86"/>
        <end position="104"/>
    </location>
</feature>
<sequence length="128" mass="15055">MLFAIPFGVIVFLLLQTNTQELLYGSLLVLTTLLYGYALRQEYRFMSSFTERTRTKRFISLQYTFDYVLILFIGLVFPWLMKSETATWLPFIGFTVGIFILSVSERAIDEKVKQSDSEQPMRREVRGW</sequence>
<evidence type="ECO:0000313" key="3">
    <source>
        <dbReference type="Proteomes" id="UP001206821"/>
    </source>
</evidence>
<proteinExistence type="predicted"/>
<evidence type="ECO:0000313" key="2">
    <source>
        <dbReference type="EMBL" id="MCT4795439.1"/>
    </source>
</evidence>
<evidence type="ECO:0000256" key="1">
    <source>
        <dbReference type="SAM" id="Phobius"/>
    </source>
</evidence>
<reference evidence="2 3" key="1">
    <citation type="submission" date="2022-07" db="EMBL/GenBank/DDBJ databases">
        <title>Genomic and pangenome structural analysis of the polyextremophile Exiguobacterium.</title>
        <authorList>
            <person name="Shen L."/>
        </authorList>
    </citation>
    <scope>NUCLEOTIDE SEQUENCE [LARGE SCALE GENOMIC DNA]</scope>
    <source>
        <strain evidence="2 3">12_1</strain>
    </source>
</reference>
<organism evidence="2 3">
    <name type="scientific">Exiguobacterium alkaliphilum</name>
    <dbReference type="NCBI Taxonomy" id="1428684"/>
    <lineage>
        <taxon>Bacteria</taxon>
        <taxon>Bacillati</taxon>
        <taxon>Bacillota</taxon>
        <taxon>Bacilli</taxon>
        <taxon>Bacillales</taxon>
        <taxon>Bacillales Family XII. Incertae Sedis</taxon>
        <taxon>Exiguobacterium</taxon>
    </lineage>
</organism>
<dbReference type="Proteomes" id="UP001206821">
    <property type="component" value="Unassembled WGS sequence"/>
</dbReference>
<keyword evidence="1" id="KW-1133">Transmembrane helix</keyword>
<keyword evidence="1" id="KW-0472">Membrane</keyword>
<accession>A0ABT2KWY1</accession>
<keyword evidence="3" id="KW-1185">Reference proteome</keyword>
<keyword evidence="1" id="KW-0812">Transmembrane</keyword>
<protein>
    <submittedName>
        <fullName evidence="2">Uncharacterized protein</fullName>
    </submittedName>
</protein>
<dbReference type="RefSeq" id="WP_156028779.1">
    <property type="nucleotide sequence ID" value="NZ_JANIEK010000025.1"/>
</dbReference>
<name>A0ABT2KWY1_9BACL</name>